<evidence type="ECO:0000256" key="3">
    <source>
        <dbReference type="ARBA" id="ARBA00022475"/>
    </source>
</evidence>
<evidence type="ECO:0000256" key="6">
    <source>
        <dbReference type="ARBA" id="ARBA00022840"/>
    </source>
</evidence>
<evidence type="ECO:0000256" key="8">
    <source>
        <dbReference type="ARBA" id="ARBA00023136"/>
    </source>
</evidence>
<keyword evidence="7 9" id="KW-1133">Transmembrane helix</keyword>
<evidence type="ECO:0000256" key="4">
    <source>
        <dbReference type="ARBA" id="ARBA00022692"/>
    </source>
</evidence>
<dbReference type="InterPro" id="IPR051120">
    <property type="entry name" value="ABC_AA/LPS_Transport"/>
</dbReference>
<dbReference type="InterPro" id="IPR027417">
    <property type="entry name" value="P-loop_NTPase"/>
</dbReference>
<keyword evidence="8 9" id="KW-0472">Membrane</keyword>
<dbReference type="SUPFAM" id="SSF52540">
    <property type="entry name" value="P-loop containing nucleoside triphosphate hydrolases"/>
    <property type="match status" value="1"/>
</dbReference>
<name>A0A511DUJ9_9PSEU</name>
<keyword evidence="2" id="KW-0813">Transport</keyword>
<dbReference type="AlphaFoldDB" id="A0A511DUJ9"/>
<organism evidence="11 12">
    <name type="scientific">Pseudonocardia sulfidoxydans NBRC 16205</name>
    <dbReference type="NCBI Taxonomy" id="1223511"/>
    <lineage>
        <taxon>Bacteria</taxon>
        <taxon>Bacillati</taxon>
        <taxon>Actinomycetota</taxon>
        <taxon>Actinomycetes</taxon>
        <taxon>Pseudonocardiales</taxon>
        <taxon>Pseudonocardiaceae</taxon>
        <taxon>Pseudonocardia</taxon>
    </lineage>
</organism>
<evidence type="ECO:0000256" key="1">
    <source>
        <dbReference type="ARBA" id="ARBA00004651"/>
    </source>
</evidence>
<comment type="subcellular location">
    <subcellularLocation>
        <location evidence="1">Cell membrane</location>
        <topology evidence="1">Multi-pass membrane protein</topology>
    </subcellularLocation>
</comment>
<comment type="caution">
    <text evidence="11">The sequence shown here is derived from an EMBL/GenBank/DDBJ whole genome shotgun (WGS) entry which is preliminary data.</text>
</comment>
<feature type="transmembrane region" description="Helical" evidence="9">
    <location>
        <begin position="6"/>
        <end position="27"/>
    </location>
</feature>
<dbReference type="GO" id="GO:0005524">
    <property type="term" value="F:ATP binding"/>
    <property type="evidence" value="ECO:0007669"/>
    <property type="project" value="UniProtKB-KW"/>
</dbReference>
<dbReference type="EMBL" id="BJVJ01000110">
    <property type="protein sequence ID" value="GEL26768.1"/>
    <property type="molecule type" value="Genomic_DNA"/>
</dbReference>
<proteinExistence type="predicted"/>
<protein>
    <submittedName>
        <fullName evidence="11">Metal-dependent hydrolase</fullName>
    </submittedName>
</protein>
<feature type="transmembrane region" description="Helical" evidence="9">
    <location>
        <begin position="164"/>
        <end position="183"/>
    </location>
</feature>
<dbReference type="CDD" id="cd03219">
    <property type="entry name" value="ABC_Mj1267_LivG_branched"/>
    <property type="match status" value="1"/>
</dbReference>
<evidence type="ECO:0000313" key="11">
    <source>
        <dbReference type="EMBL" id="GEL26768.1"/>
    </source>
</evidence>
<dbReference type="Gene3D" id="3.40.50.300">
    <property type="entry name" value="P-loop containing nucleotide triphosphate hydrolases"/>
    <property type="match status" value="1"/>
</dbReference>
<dbReference type="InterPro" id="IPR001851">
    <property type="entry name" value="ABC_transp_permease"/>
</dbReference>
<keyword evidence="3" id="KW-1003">Cell membrane</keyword>
<feature type="transmembrane region" description="Helical" evidence="9">
    <location>
        <begin position="286"/>
        <end position="307"/>
    </location>
</feature>
<keyword evidence="4 9" id="KW-0812">Transmembrane</keyword>
<dbReference type="GO" id="GO:0016887">
    <property type="term" value="F:ATP hydrolysis activity"/>
    <property type="evidence" value="ECO:0007669"/>
    <property type="project" value="InterPro"/>
</dbReference>
<evidence type="ECO:0000256" key="9">
    <source>
        <dbReference type="SAM" id="Phobius"/>
    </source>
</evidence>
<dbReference type="GO" id="GO:0015658">
    <property type="term" value="F:branched-chain amino acid transmembrane transporter activity"/>
    <property type="evidence" value="ECO:0007669"/>
    <property type="project" value="InterPro"/>
</dbReference>
<sequence>MFTVAARLGAIKWSYLCLVVILIWGLSSGASFQLVLVTAIAYALGAVGLDVISGYGGQPAIGQGGFMAIGAYMSTIAINDWGMSIAGALGVTLVASILVALLLGFGALRLPHLGLAIVTFCFAYVVNVLVNGTMLGDWTHSVNGLIVDQVSVGPLSFTSERDGLIMSVILLAVVIGLTQLLLFSKYGRWLMAVKRSETMTAAIGVDPLTVKMLAYVWSSVCGALGGVVLAQSQGTISPDTFNVMLSIMLFSLVAVGGLGTVCGPILAAIVYVVIQDAGSTNDSAGMWWPILFMVVLILAPGGGFELVSRVFAMVGATWRRVGGGRIRLPERVRERLDGLGRRRGRAIPVVAEADVVRPAASDQEAGDLVVEGVRVTFGGVVAVDSVGFSVRAGSIHALIGPNGAGKTTVLDVLTGITRQRAGDVRVGGRDVLTVPTRKRIRLGMGRAFQHPALVGDLTVFDNVLMAAEAANRPPLGLARRRRVRAENSERAGWALTVVDVDPATWSEAADTLTGGHRKLVDIARAIAAEPHLLLLDEPTSGVRAEETDAIARAIRQVRAAGTTVLTVDHNVAFIRDIAEHTTVLNFGRVIADGATSEVMKDPAVAAAFLGTERTAADV</sequence>
<dbReference type="InterPro" id="IPR003439">
    <property type="entry name" value="ABC_transporter-like_ATP-bd"/>
</dbReference>
<gene>
    <name evidence="11" type="ORF">PSU4_57220</name>
</gene>
<keyword evidence="12" id="KW-1185">Reference proteome</keyword>
<dbReference type="Proteomes" id="UP000321685">
    <property type="component" value="Unassembled WGS sequence"/>
</dbReference>
<evidence type="ECO:0000259" key="10">
    <source>
        <dbReference type="PROSITE" id="PS50893"/>
    </source>
</evidence>
<feature type="transmembrane region" description="Helical" evidence="9">
    <location>
        <begin position="212"/>
        <end position="231"/>
    </location>
</feature>
<evidence type="ECO:0000256" key="2">
    <source>
        <dbReference type="ARBA" id="ARBA00022448"/>
    </source>
</evidence>
<dbReference type="OrthoDB" id="8724465at2"/>
<evidence type="ECO:0000256" key="5">
    <source>
        <dbReference type="ARBA" id="ARBA00022741"/>
    </source>
</evidence>
<feature type="transmembrane region" description="Helical" evidence="9">
    <location>
        <begin position="243"/>
        <end position="274"/>
    </location>
</feature>
<dbReference type="GO" id="GO:0005886">
    <property type="term" value="C:plasma membrane"/>
    <property type="evidence" value="ECO:0007669"/>
    <property type="project" value="UniProtKB-SubCell"/>
</dbReference>
<keyword evidence="5" id="KW-0547">Nucleotide-binding</keyword>
<dbReference type="Pfam" id="PF00005">
    <property type="entry name" value="ABC_tran"/>
    <property type="match status" value="1"/>
</dbReference>
<dbReference type="PANTHER" id="PTHR45772">
    <property type="entry name" value="CONSERVED COMPONENT OF ABC TRANSPORTER FOR NATURAL AMINO ACIDS-RELATED"/>
    <property type="match status" value="1"/>
</dbReference>
<dbReference type="CDD" id="cd06581">
    <property type="entry name" value="TM_PBP1_LivM_like"/>
    <property type="match status" value="1"/>
</dbReference>
<accession>A0A511DUJ9</accession>
<keyword evidence="11" id="KW-0378">Hydrolase</keyword>
<dbReference type="RefSeq" id="WP_147115415.1">
    <property type="nucleotide sequence ID" value="NZ_BJVJ01000110.1"/>
</dbReference>
<evidence type="ECO:0000256" key="7">
    <source>
        <dbReference type="ARBA" id="ARBA00022989"/>
    </source>
</evidence>
<dbReference type="PROSITE" id="PS50893">
    <property type="entry name" value="ABC_TRANSPORTER_2"/>
    <property type="match status" value="1"/>
</dbReference>
<reference evidence="11 12" key="1">
    <citation type="submission" date="2019-07" db="EMBL/GenBank/DDBJ databases">
        <title>Whole genome shotgun sequence of Pseudonocardia sulfidoxydans NBRC 16205.</title>
        <authorList>
            <person name="Hosoyama A."/>
            <person name="Uohara A."/>
            <person name="Ohji S."/>
            <person name="Ichikawa N."/>
        </authorList>
    </citation>
    <scope>NUCLEOTIDE SEQUENCE [LARGE SCALE GENOMIC DNA]</scope>
    <source>
        <strain evidence="11 12">NBRC 16205</strain>
    </source>
</reference>
<feature type="domain" description="ABC transporter" evidence="10">
    <location>
        <begin position="368"/>
        <end position="611"/>
    </location>
</feature>
<evidence type="ECO:0000313" key="12">
    <source>
        <dbReference type="Proteomes" id="UP000321685"/>
    </source>
</evidence>
<dbReference type="InterPro" id="IPR043428">
    <property type="entry name" value="LivM-like"/>
</dbReference>
<keyword evidence="6" id="KW-0067">ATP-binding</keyword>
<feature type="transmembrane region" description="Helical" evidence="9">
    <location>
        <begin position="85"/>
        <end position="107"/>
    </location>
</feature>
<feature type="transmembrane region" description="Helical" evidence="9">
    <location>
        <begin position="113"/>
        <end position="130"/>
    </location>
</feature>
<dbReference type="SMART" id="SM00382">
    <property type="entry name" value="AAA"/>
    <property type="match status" value="1"/>
</dbReference>
<dbReference type="Pfam" id="PF02653">
    <property type="entry name" value="BPD_transp_2"/>
    <property type="match status" value="1"/>
</dbReference>
<dbReference type="InterPro" id="IPR003593">
    <property type="entry name" value="AAA+_ATPase"/>
</dbReference>